<name>A0A9Q3E0X1_9BASI</name>
<feature type="compositionally biased region" description="Basic and acidic residues" evidence="1">
    <location>
        <begin position="63"/>
        <end position="75"/>
    </location>
</feature>
<evidence type="ECO:0000313" key="2">
    <source>
        <dbReference type="EMBL" id="MBW0510268.1"/>
    </source>
</evidence>
<feature type="region of interest" description="Disordered" evidence="1">
    <location>
        <begin position="1"/>
        <end position="99"/>
    </location>
</feature>
<dbReference type="AlphaFoldDB" id="A0A9Q3E0X1"/>
<comment type="caution">
    <text evidence="2">The sequence shown here is derived from an EMBL/GenBank/DDBJ whole genome shotgun (WGS) entry which is preliminary data.</text>
</comment>
<organism evidence="2 3">
    <name type="scientific">Austropuccinia psidii MF-1</name>
    <dbReference type="NCBI Taxonomy" id="1389203"/>
    <lineage>
        <taxon>Eukaryota</taxon>
        <taxon>Fungi</taxon>
        <taxon>Dikarya</taxon>
        <taxon>Basidiomycota</taxon>
        <taxon>Pucciniomycotina</taxon>
        <taxon>Pucciniomycetes</taxon>
        <taxon>Pucciniales</taxon>
        <taxon>Sphaerophragmiaceae</taxon>
        <taxon>Austropuccinia</taxon>
    </lineage>
</organism>
<dbReference type="Proteomes" id="UP000765509">
    <property type="component" value="Unassembled WGS sequence"/>
</dbReference>
<proteinExistence type="predicted"/>
<feature type="compositionally biased region" description="Polar residues" evidence="1">
    <location>
        <begin position="76"/>
        <end position="85"/>
    </location>
</feature>
<sequence>MSCKGQVQEMKALFKNQSMFSEDQKKKLAQGEENSPVEAPQASTSKILPPQVPKSPSKSQRPTGRESKRQRERESPSGTSVTSRITGFPRKRRQPWTMC</sequence>
<evidence type="ECO:0000313" key="3">
    <source>
        <dbReference type="Proteomes" id="UP000765509"/>
    </source>
</evidence>
<keyword evidence="3" id="KW-1185">Reference proteome</keyword>
<dbReference type="EMBL" id="AVOT02021447">
    <property type="protein sequence ID" value="MBW0510268.1"/>
    <property type="molecule type" value="Genomic_DNA"/>
</dbReference>
<reference evidence="2" key="1">
    <citation type="submission" date="2021-03" db="EMBL/GenBank/DDBJ databases">
        <title>Draft genome sequence of rust myrtle Austropuccinia psidii MF-1, a brazilian biotype.</title>
        <authorList>
            <person name="Quecine M.C."/>
            <person name="Pachon D.M.R."/>
            <person name="Bonatelli M.L."/>
            <person name="Correr F.H."/>
            <person name="Franceschini L.M."/>
            <person name="Leite T.F."/>
            <person name="Margarido G.R.A."/>
            <person name="Almeida C.A."/>
            <person name="Ferrarezi J.A."/>
            <person name="Labate C.A."/>
        </authorList>
    </citation>
    <scope>NUCLEOTIDE SEQUENCE</scope>
    <source>
        <strain evidence="2">MF-1</strain>
    </source>
</reference>
<protein>
    <submittedName>
        <fullName evidence="2">Uncharacterized protein</fullName>
    </submittedName>
</protein>
<feature type="compositionally biased region" description="Basic residues" evidence="1">
    <location>
        <begin position="89"/>
        <end position="99"/>
    </location>
</feature>
<accession>A0A9Q3E0X1</accession>
<gene>
    <name evidence="2" type="ORF">O181_049983</name>
</gene>
<evidence type="ECO:0000256" key="1">
    <source>
        <dbReference type="SAM" id="MobiDB-lite"/>
    </source>
</evidence>